<feature type="domain" description="KRAB" evidence="1">
    <location>
        <begin position="14"/>
        <end position="85"/>
    </location>
</feature>
<sequence length="151" mass="16833">MALERDRLRAPEVVTFQDVAVDFTRGEWRLLSPPQKELYKEVMLENAWNLLSVGLPASPEDVLSSLEQREGPWMLEQEGLRSFSPVLSLNVDNIWDSPSGWSWVIALQRSQLHSIVLQCISLCVQRSPGSAPFTASVHGGHPSSHGIPPVH</sequence>
<dbReference type="SUPFAM" id="SSF109640">
    <property type="entry name" value="KRAB domain (Kruppel-associated box)"/>
    <property type="match status" value="1"/>
</dbReference>
<dbReference type="Gene3D" id="6.10.140.140">
    <property type="match status" value="1"/>
</dbReference>
<dbReference type="SMART" id="SM00349">
    <property type="entry name" value="KRAB"/>
    <property type="match status" value="1"/>
</dbReference>
<evidence type="ECO:0000259" key="1">
    <source>
        <dbReference type="PROSITE" id="PS50805"/>
    </source>
</evidence>
<dbReference type="InParanoid" id="A0A5F8GJM3"/>
<dbReference type="InterPro" id="IPR036051">
    <property type="entry name" value="KRAB_dom_sf"/>
</dbReference>
<keyword evidence="3" id="KW-1185">Reference proteome</keyword>
<dbReference type="PANTHER" id="PTHR23232:SF117">
    <property type="entry name" value="KRAB DOMAIN-CONTAINING PROTEIN"/>
    <property type="match status" value="1"/>
</dbReference>
<reference evidence="2" key="3">
    <citation type="submission" date="2025-09" db="UniProtKB">
        <authorList>
            <consortium name="Ensembl"/>
        </authorList>
    </citation>
    <scope>IDENTIFICATION</scope>
</reference>
<evidence type="ECO:0000313" key="3">
    <source>
        <dbReference type="Proteomes" id="UP000002280"/>
    </source>
</evidence>
<accession>A0A5F8GJM3</accession>
<name>A0A5F8GJM3_MONDO</name>
<dbReference type="GeneTree" id="ENSGT00940000161954"/>
<reference evidence="2 3" key="1">
    <citation type="journal article" date="2007" name="Nature">
        <title>Genome of the marsupial Monodelphis domestica reveals innovation in non-coding sequences.</title>
        <authorList>
            <person name="Mikkelsen T.S."/>
            <person name="Wakefield M.J."/>
            <person name="Aken B."/>
            <person name="Amemiya C.T."/>
            <person name="Chang J.L."/>
            <person name="Duke S."/>
            <person name="Garber M."/>
            <person name="Gentles A.J."/>
            <person name="Goodstadt L."/>
            <person name="Heger A."/>
            <person name="Jurka J."/>
            <person name="Kamal M."/>
            <person name="Mauceli E."/>
            <person name="Searle S.M."/>
            <person name="Sharpe T."/>
            <person name="Baker M.L."/>
            <person name="Batzer M.A."/>
            <person name="Benos P.V."/>
            <person name="Belov K."/>
            <person name="Clamp M."/>
            <person name="Cook A."/>
            <person name="Cuff J."/>
            <person name="Das R."/>
            <person name="Davidow L."/>
            <person name="Deakin J.E."/>
            <person name="Fazzari M.J."/>
            <person name="Glass J.L."/>
            <person name="Grabherr M."/>
            <person name="Greally J.M."/>
            <person name="Gu W."/>
            <person name="Hore T.A."/>
            <person name="Huttley G.A."/>
            <person name="Kleber M."/>
            <person name="Jirtle R.L."/>
            <person name="Koina E."/>
            <person name="Lee J.T."/>
            <person name="Mahony S."/>
            <person name="Marra M.A."/>
            <person name="Miller R.D."/>
            <person name="Nicholls R.D."/>
            <person name="Oda M."/>
            <person name="Papenfuss A.T."/>
            <person name="Parra Z.E."/>
            <person name="Pollock D.D."/>
            <person name="Ray D.A."/>
            <person name="Schein J.E."/>
            <person name="Speed T.P."/>
            <person name="Thompson K."/>
            <person name="VandeBerg J.L."/>
            <person name="Wade C.M."/>
            <person name="Walker J.A."/>
            <person name="Waters P.D."/>
            <person name="Webber C."/>
            <person name="Weidman J.R."/>
            <person name="Xie X."/>
            <person name="Zody M.C."/>
            <person name="Baldwin J."/>
            <person name="Abdouelleil A."/>
            <person name="Abdulkadir J."/>
            <person name="Abebe A."/>
            <person name="Abera B."/>
            <person name="Abreu J."/>
            <person name="Acer S.C."/>
            <person name="Aftuck L."/>
            <person name="Alexander A."/>
            <person name="An P."/>
            <person name="Anderson E."/>
            <person name="Anderson S."/>
            <person name="Arachi H."/>
            <person name="Azer M."/>
            <person name="Bachantsang P."/>
            <person name="Barry A."/>
            <person name="Bayul T."/>
            <person name="Berlin A."/>
            <person name="Bessette D."/>
            <person name="Bloom T."/>
            <person name="Bloom T."/>
            <person name="Boguslavskiy L."/>
            <person name="Bonnet C."/>
            <person name="Boukhgalter B."/>
            <person name="Bourzgui I."/>
            <person name="Brown A."/>
            <person name="Cahill P."/>
            <person name="Channer S."/>
            <person name="Cheshatsang Y."/>
            <person name="Chuda L."/>
            <person name="Citroen M."/>
            <person name="Collymore A."/>
            <person name="Cooke P."/>
            <person name="Costello M."/>
            <person name="D'Aco K."/>
            <person name="Daza R."/>
            <person name="De Haan G."/>
            <person name="DeGray S."/>
            <person name="DeMaso C."/>
            <person name="Dhargay N."/>
            <person name="Dooley K."/>
            <person name="Dooley E."/>
            <person name="Doricent M."/>
            <person name="Dorje P."/>
            <person name="Dorjee K."/>
            <person name="Dupes A."/>
            <person name="Elong R."/>
            <person name="Falk J."/>
            <person name="Farina A."/>
            <person name="Faro S."/>
            <person name="Ferguson D."/>
            <person name="Fisher S."/>
            <person name="Foley C.D."/>
            <person name="Franke A."/>
            <person name="Friedrich D."/>
            <person name="Gadbois L."/>
            <person name="Gearin G."/>
            <person name="Gearin C.R."/>
            <person name="Giannoukos G."/>
            <person name="Goode T."/>
            <person name="Graham J."/>
            <person name="Grandbois E."/>
            <person name="Grewal S."/>
            <person name="Gyaltsen K."/>
            <person name="Hafez N."/>
            <person name="Hagos B."/>
            <person name="Hall J."/>
            <person name="Henson C."/>
            <person name="Hollinger A."/>
            <person name="Honan T."/>
            <person name="Huard M.D."/>
            <person name="Hughes L."/>
            <person name="Hurhula B."/>
            <person name="Husby M.E."/>
            <person name="Kamat A."/>
            <person name="Kanga B."/>
            <person name="Kashin S."/>
            <person name="Khazanovich D."/>
            <person name="Kisner P."/>
            <person name="Lance K."/>
            <person name="Lara M."/>
            <person name="Lee W."/>
            <person name="Lennon N."/>
            <person name="Letendre F."/>
            <person name="LeVine R."/>
            <person name="Lipovsky A."/>
            <person name="Liu X."/>
            <person name="Liu J."/>
            <person name="Liu S."/>
            <person name="Lokyitsang T."/>
            <person name="Lokyitsang Y."/>
            <person name="Lubonja R."/>
            <person name="Lui A."/>
            <person name="MacDonald P."/>
            <person name="Magnisalis V."/>
            <person name="Maru K."/>
            <person name="Matthews C."/>
            <person name="McCusker W."/>
            <person name="McDonough S."/>
            <person name="Mehta T."/>
            <person name="Meldrim J."/>
            <person name="Meneus L."/>
            <person name="Mihai O."/>
            <person name="Mihalev A."/>
            <person name="Mihova T."/>
            <person name="Mittelman R."/>
            <person name="Mlenga V."/>
            <person name="Montmayeur A."/>
            <person name="Mulrain L."/>
            <person name="Navidi A."/>
            <person name="Naylor J."/>
            <person name="Negash T."/>
            <person name="Nguyen T."/>
            <person name="Nguyen N."/>
            <person name="Nicol R."/>
            <person name="Norbu C."/>
            <person name="Norbu N."/>
            <person name="Novod N."/>
            <person name="O'Neill B."/>
            <person name="Osman S."/>
            <person name="Markiewicz E."/>
            <person name="Oyono O.L."/>
            <person name="Patti C."/>
            <person name="Phunkhang P."/>
            <person name="Pierre F."/>
            <person name="Priest M."/>
            <person name="Raghuraman S."/>
            <person name="Rege F."/>
            <person name="Reyes R."/>
            <person name="Rise C."/>
            <person name="Rogov P."/>
            <person name="Ross K."/>
            <person name="Ryan E."/>
            <person name="Settipalli S."/>
            <person name="Shea T."/>
            <person name="Sherpa N."/>
            <person name="Shi L."/>
            <person name="Shih D."/>
            <person name="Sparrow T."/>
            <person name="Spaulding J."/>
            <person name="Stalker J."/>
            <person name="Stange-Thomann N."/>
            <person name="Stavropoulos S."/>
            <person name="Stone C."/>
            <person name="Strader C."/>
            <person name="Tesfaye S."/>
            <person name="Thomson T."/>
            <person name="Thoulutsang Y."/>
            <person name="Thoulutsang D."/>
            <person name="Topham K."/>
            <person name="Topping I."/>
            <person name="Tsamla T."/>
            <person name="Vassiliev H."/>
            <person name="Vo A."/>
            <person name="Wangchuk T."/>
            <person name="Wangdi T."/>
            <person name="Weiand M."/>
            <person name="Wilkinson J."/>
            <person name="Wilson A."/>
            <person name="Yadav S."/>
            <person name="Young G."/>
            <person name="Yu Q."/>
            <person name="Zembek L."/>
            <person name="Zhong D."/>
            <person name="Zimmer A."/>
            <person name="Zwirko Z."/>
            <person name="Jaffe D.B."/>
            <person name="Alvarez P."/>
            <person name="Brockman W."/>
            <person name="Butler J."/>
            <person name="Chin C."/>
            <person name="Gnerre S."/>
            <person name="MacCallum I."/>
            <person name="Graves J.A."/>
            <person name="Ponting C.P."/>
            <person name="Breen M."/>
            <person name="Samollow P.B."/>
            <person name="Lander E.S."/>
            <person name="Lindblad-Toh K."/>
        </authorList>
    </citation>
    <scope>NUCLEOTIDE SEQUENCE [LARGE SCALE GENOMIC DNA]</scope>
</reference>
<dbReference type="Ensembl" id="ENSMODT00000071575.1">
    <property type="protein sequence ID" value="ENSMODP00000047366.1"/>
    <property type="gene ID" value="ENSMODG00000039663.1"/>
</dbReference>
<dbReference type="Pfam" id="PF01352">
    <property type="entry name" value="KRAB"/>
    <property type="match status" value="1"/>
</dbReference>
<dbReference type="PANTHER" id="PTHR23232">
    <property type="entry name" value="KRAB DOMAIN C2H2 ZINC FINGER"/>
    <property type="match status" value="1"/>
</dbReference>
<organism evidence="2 3">
    <name type="scientific">Monodelphis domestica</name>
    <name type="common">Gray short-tailed opossum</name>
    <dbReference type="NCBI Taxonomy" id="13616"/>
    <lineage>
        <taxon>Eukaryota</taxon>
        <taxon>Metazoa</taxon>
        <taxon>Chordata</taxon>
        <taxon>Craniata</taxon>
        <taxon>Vertebrata</taxon>
        <taxon>Euteleostomi</taxon>
        <taxon>Mammalia</taxon>
        <taxon>Metatheria</taxon>
        <taxon>Didelphimorphia</taxon>
        <taxon>Didelphidae</taxon>
        <taxon>Monodelphis</taxon>
    </lineage>
</organism>
<dbReference type="PROSITE" id="PS50805">
    <property type="entry name" value="KRAB"/>
    <property type="match status" value="1"/>
</dbReference>
<dbReference type="InterPro" id="IPR050169">
    <property type="entry name" value="Krueppel_C2H2_ZnF"/>
</dbReference>
<evidence type="ECO:0000313" key="2">
    <source>
        <dbReference type="Ensembl" id="ENSMODP00000047366.1"/>
    </source>
</evidence>
<protein>
    <recommendedName>
        <fullName evidence="1">KRAB domain-containing protein</fullName>
    </recommendedName>
</protein>
<dbReference type="Proteomes" id="UP000002280">
    <property type="component" value="Chromosome 2"/>
</dbReference>
<dbReference type="CDD" id="cd07765">
    <property type="entry name" value="KRAB_A-box"/>
    <property type="match status" value="1"/>
</dbReference>
<dbReference type="InterPro" id="IPR001909">
    <property type="entry name" value="KRAB"/>
</dbReference>
<dbReference type="STRING" id="13616.ENSMODP00000047366"/>
<dbReference type="AlphaFoldDB" id="A0A5F8GJM3"/>
<dbReference type="GO" id="GO:0006355">
    <property type="term" value="P:regulation of DNA-templated transcription"/>
    <property type="evidence" value="ECO:0007669"/>
    <property type="project" value="InterPro"/>
</dbReference>
<reference evidence="2" key="2">
    <citation type="submission" date="2025-08" db="UniProtKB">
        <authorList>
            <consortium name="Ensembl"/>
        </authorList>
    </citation>
    <scope>IDENTIFICATION</scope>
</reference>
<proteinExistence type="predicted"/>
<dbReference type="Bgee" id="ENSMODG00000039663">
    <property type="expression patterns" value="Expressed in testis and 14 other cell types or tissues"/>
</dbReference>